<gene>
    <name evidence="1" type="ORF">GSI_10543</name>
</gene>
<sequence length="577" mass="64723">MLTVNHFYDESAPDHSCQCQPDPDAIFTHDSLKHLPLPLPLLRPSPQIPPLRPIKYFYLLHAYPAPLKMPAGEFLLEPPIRPPPPAPRVHRSRPAPSDPVPFRSNLHILALCQDVLRAIVDFCPIDDSLQLALTCKHVYNFAMPRIVADVSIGDPGFDDGPDRLEKFCRFMTSKPELCSTNFRALRLLDGAFSRPSGSGARTGWGADFSPAGLLTELLLKAKNLRVLHIRDAEPLFQSHPAVYDAISQLKHLQELSLYYIGNTSLKAISQLQGKLHVIENGLWKDGPRPQGDITPFGRYVDHLKHIKLWECGCMLESVIDRHVWPDVHTLDIGGRIAKISELARAFPNLQRLTFYLEFSVKQETGPVVCWPELDYLETSAPIPLFPSPVRRLQLQYPIGARSGSQNDLKTLPLMERTNPVVLSVTMSHTVSETFLERMKTAMPSLRYLELVVSDGMCGRASMQWQTFQEWVRNLEIMRQTSLVGLCISYAGPGSTSALTDQQRRRITLMARTLTRSVQTLGYVGVGFHDGDAGMYASDCMWFRAPRPTDEAPSPGLLSLSRADGERIRAILLDTPRD</sequence>
<organism evidence="1 2">
    <name type="scientific">Ganoderma sinense ZZ0214-1</name>
    <dbReference type="NCBI Taxonomy" id="1077348"/>
    <lineage>
        <taxon>Eukaryota</taxon>
        <taxon>Fungi</taxon>
        <taxon>Dikarya</taxon>
        <taxon>Basidiomycota</taxon>
        <taxon>Agaricomycotina</taxon>
        <taxon>Agaricomycetes</taxon>
        <taxon>Polyporales</taxon>
        <taxon>Polyporaceae</taxon>
        <taxon>Ganoderma</taxon>
    </lineage>
</organism>
<dbReference type="AlphaFoldDB" id="A0A2G8S0W7"/>
<dbReference type="InterPro" id="IPR032675">
    <property type="entry name" value="LRR_dom_sf"/>
</dbReference>
<evidence type="ECO:0000313" key="1">
    <source>
        <dbReference type="EMBL" id="PIL27395.1"/>
    </source>
</evidence>
<name>A0A2G8S0W7_9APHY</name>
<dbReference type="SUPFAM" id="SSF52047">
    <property type="entry name" value="RNI-like"/>
    <property type="match status" value="1"/>
</dbReference>
<protein>
    <recommendedName>
        <fullName evidence="3">F-box domain-containing protein</fullName>
    </recommendedName>
</protein>
<comment type="caution">
    <text evidence="1">The sequence shown here is derived from an EMBL/GenBank/DDBJ whole genome shotgun (WGS) entry which is preliminary data.</text>
</comment>
<proteinExistence type="predicted"/>
<accession>A0A2G8S0W7</accession>
<reference evidence="1 2" key="1">
    <citation type="journal article" date="2015" name="Sci. Rep.">
        <title>Chromosome-level genome map provides insights into diverse defense mechanisms in the medicinal fungus Ganoderma sinense.</title>
        <authorList>
            <person name="Zhu Y."/>
            <person name="Xu J."/>
            <person name="Sun C."/>
            <person name="Zhou S."/>
            <person name="Xu H."/>
            <person name="Nelson D.R."/>
            <person name="Qian J."/>
            <person name="Song J."/>
            <person name="Luo H."/>
            <person name="Xiang L."/>
            <person name="Li Y."/>
            <person name="Xu Z."/>
            <person name="Ji A."/>
            <person name="Wang L."/>
            <person name="Lu S."/>
            <person name="Hayward A."/>
            <person name="Sun W."/>
            <person name="Li X."/>
            <person name="Schwartz D.C."/>
            <person name="Wang Y."/>
            <person name="Chen S."/>
        </authorList>
    </citation>
    <scope>NUCLEOTIDE SEQUENCE [LARGE SCALE GENOMIC DNA]</scope>
    <source>
        <strain evidence="1 2">ZZ0214-1</strain>
    </source>
</reference>
<dbReference type="OrthoDB" id="2785713at2759"/>
<evidence type="ECO:0008006" key="3">
    <source>
        <dbReference type="Google" id="ProtNLM"/>
    </source>
</evidence>
<dbReference type="Gene3D" id="3.80.10.10">
    <property type="entry name" value="Ribonuclease Inhibitor"/>
    <property type="match status" value="1"/>
</dbReference>
<dbReference type="EMBL" id="AYKW01000034">
    <property type="protein sequence ID" value="PIL27395.1"/>
    <property type="molecule type" value="Genomic_DNA"/>
</dbReference>
<keyword evidence="2" id="KW-1185">Reference proteome</keyword>
<dbReference type="Proteomes" id="UP000230002">
    <property type="component" value="Unassembled WGS sequence"/>
</dbReference>
<dbReference type="STRING" id="1077348.A0A2G8S0W7"/>
<evidence type="ECO:0000313" key="2">
    <source>
        <dbReference type="Proteomes" id="UP000230002"/>
    </source>
</evidence>